<name>A0A385EGA0_9CAUD</name>
<gene>
    <name evidence="1" type="ORF">CcrSC_gp390</name>
</gene>
<reference evidence="1" key="2">
    <citation type="submission" date="2021-07" db="EMBL/GenBank/DDBJ databases">
        <title>Giant CbK-like Caulobacter bacteriophages have genetically divergent genomes.</title>
        <authorList>
            <person name="Wilson K."/>
            <person name="Ely B."/>
        </authorList>
    </citation>
    <scope>NUCLEOTIDE SEQUENCE</scope>
</reference>
<evidence type="ECO:0000313" key="2">
    <source>
        <dbReference type="Proteomes" id="UP000259683"/>
    </source>
</evidence>
<sequence>MTAPTVTRNLIVVDKDVVNPNHDRRVKHGEDSLAKLTVGERLVVTTADYGTHKEVSLRRIGANTSLWKRAFVEAILANASPAEPVSFVEWAALTGDEGEGINRRMLEILFQTKPDIVKKAHASAVARYDEFED</sequence>
<evidence type="ECO:0000313" key="1">
    <source>
        <dbReference type="EMBL" id="AXQ69972.1"/>
    </source>
</evidence>
<protein>
    <submittedName>
        <fullName evidence="1">Uncharacterized protein</fullName>
    </submittedName>
</protein>
<dbReference type="Proteomes" id="UP000259683">
    <property type="component" value="Segment"/>
</dbReference>
<reference evidence="1" key="1">
    <citation type="submission" date="2018-07" db="EMBL/GenBank/DDBJ databases">
        <authorList>
            <person name="Wilson K.M."/>
            <person name="Ely B."/>
        </authorList>
    </citation>
    <scope>NUCLEOTIDE SEQUENCE</scope>
</reference>
<proteinExistence type="predicted"/>
<keyword evidence="2" id="KW-1185">Reference proteome</keyword>
<dbReference type="EMBL" id="MH588547">
    <property type="protein sequence ID" value="AXQ69972.1"/>
    <property type="molecule type" value="Genomic_DNA"/>
</dbReference>
<organism evidence="1 2">
    <name type="scientific">Caulobacter phage CcrSC</name>
    <dbReference type="NCBI Taxonomy" id="2283272"/>
    <lineage>
        <taxon>Viruses</taxon>
        <taxon>Duplodnaviria</taxon>
        <taxon>Heunggongvirae</taxon>
        <taxon>Uroviricota</taxon>
        <taxon>Caudoviricetes</taxon>
        <taxon>Jeanschmidtviridae</taxon>
        <taxon>Bertelyvirus</taxon>
        <taxon>Bertelyvirus SC</taxon>
    </lineage>
</organism>
<accession>A0A385EGA0</accession>